<accession>A0A1W1D5V4</accession>
<organism evidence="2">
    <name type="scientific">hydrothermal vent metagenome</name>
    <dbReference type="NCBI Taxonomy" id="652676"/>
    <lineage>
        <taxon>unclassified sequences</taxon>
        <taxon>metagenomes</taxon>
        <taxon>ecological metagenomes</taxon>
    </lineage>
</organism>
<reference evidence="2" key="1">
    <citation type="submission" date="2016-10" db="EMBL/GenBank/DDBJ databases">
        <authorList>
            <person name="de Groot N.N."/>
        </authorList>
    </citation>
    <scope>NUCLEOTIDE SEQUENCE</scope>
</reference>
<dbReference type="EMBL" id="FPHP01000048">
    <property type="protein sequence ID" value="SFV75870.1"/>
    <property type="molecule type" value="Genomic_DNA"/>
</dbReference>
<proteinExistence type="predicted"/>
<feature type="compositionally biased region" description="Low complexity" evidence="1">
    <location>
        <begin position="58"/>
        <end position="68"/>
    </location>
</feature>
<feature type="compositionally biased region" description="Polar residues" evidence="1">
    <location>
        <begin position="28"/>
        <end position="57"/>
    </location>
</feature>
<dbReference type="AlphaFoldDB" id="A0A1W1D5V4"/>
<name>A0A1W1D5V4_9ZZZZ</name>
<evidence type="ECO:0000256" key="1">
    <source>
        <dbReference type="SAM" id="MobiDB-lite"/>
    </source>
</evidence>
<protein>
    <submittedName>
        <fullName evidence="2">Uncharacterized protein</fullName>
    </submittedName>
</protein>
<feature type="region of interest" description="Disordered" evidence="1">
    <location>
        <begin position="28"/>
        <end position="70"/>
    </location>
</feature>
<evidence type="ECO:0000313" key="2">
    <source>
        <dbReference type="EMBL" id="SFV75870.1"/>
    </source>
</evidence>
<gene>
    <name evidence="2" type="ORF">MNB_SM-3-800</name>
</gene>
<sequence length="222" mass="24366">MLQLLCGMIVGMILNGCGVDTSSSVSDIPTVIPQSDNNNTNPSQDNGGGQVQNNPSENNTTNTQNNTTDASPCGNKCIFDEVNAIYDQDACNPARYAVAKDASYSGDKEGENGSAFYIVAKDGLQLQSLYEVGDVQDLPKTWVWLYYKPFPSPNDLNQQGSTTYTMDGVFRLSYDVAWSDTSIAGVDRVVYVRSDQFDKPYCYQLTLDNVVGTKIKVQKVFR</sequence>